<comment type="caution">
    <text evidence="1">The sequence shown here is derived from an EMBL/GenBank/DDBJ whole genome shotgun (WGS) entry which is preliminary data.</text>
</comment>
<dbReference type="RefSeq" id="WP_141210832.1">
    <property type="nucleotide sequence ID" value="NZ_BMJZ01000013.1"/>
</dbReference>
<accession>A0A255Y0Q2</accession>
<proteinExistence type="predicted"/>
<evidence type="ECO:0000313" key="2">
    <source>
        <dbReference type="Proteomes" id="UP000216361"/>
    </source>
</evidence>
<name>A0A255Y0Q2_9PROT</name>
<gene>
    <name evidence="1" type="ORF">CHR90_00455</name>
</gene>
<dbReference type="EMBL" id="NOXS01000014">
    <property type="protein sequence ID" value="OYQ22224.1"/>
    <property type="molecule type" value="Genomic_DNA"/>
</dbReference>
<organism evidence="1 2">
    <name type="scientific">Elstera cyanobacteriorum</name>
    <dbReference type="NCBI Taxonomy" id="2022747"/>
    <lineage>
        <taxon>Bacteria</taxon>
        <taxon>Pseudomonadati</taxon>
        <taxon>Pseudomonadota</taxon>
        <taxon>Alphaproteobacteria</taxon>
        <taxon>Rhodospirillales</taxon>
        <taxon>Rhodospirillaceae</taxon>
        <taxon>Elstera</taxon>
    </lineage>
</organism>
<reference evidence="1 2" key="1">
    <citation type="submission" date="2017-07" db="EMBL/GenBank/DDBJ databases">
        <title>Elstera cyanobacteriorum sp. nov., a novel bacterium isolated from cyanobacterial aggregates in a eutrophic lake.</title>
        <authorList>
            <person name="Cai H."/>
        </authorList>
    </citation>
    <scope>NUCLEOTIDE SEQUENCE [LARGE SCALE GENOMIC DNA]</scope>
    <source>
        <strain evidence="1 2">TH019</strain>
    </source>
</reference>
<dbReference type="Proteomes" id="UP000216361">
    <property type="component" value="Unassembled WGS sequence"/>
</dbReference>
<sequence>MIDISATAEEKQLLIDLAERPWVRCFGYCPRAFPENDQIVLTMGEFYVELDETGIYFRHLAGDESDIEYERFTIYASPKSHAEKTLELIESYILEITLRSKNLIKKEKMSILG</sequence>
<dbReference type="AlphaFoldDB" id="A0A255Y0Q2"/>
<protein>
    <submittedName>
        <fullName evidence="1">Uncharacterized protein</fullName>
    </submittedName>
</protein>
<keyword evidence="2" id="KW-1185">Reference proteome</keyword>
<evidence type="ECO:0000313" key="1">
    <source>
        <dbReference type="EMBL" id="OYQ22224.1"/>
    </source>
</evidence>